<reference evidence="3" key="1">
    <citation type="submission" date="2024-04" db="EMBL/GenBank/DDBJ databases">
        <authorList>
            <person name="Shaw F."/>
            <person name="Minotto A."/>
        </authorList>
    </citation>
    <scope>NUCLEOTIDE SEQUENCE [LARGE SCALE GENOMIC DNA]</scope>
</reference>
<organism evidence="2 3">
    <name type="scientific">Somion occarium</name>
    <dbReference type="NCBI Taxonomy" id="3059160"/>
    <lineage>
        <taxon>Eukaryota</taxon>
        <taxon>Fungi</taxon>
        <taxon>Dikarya</taxon>
        <taxon>Basidiomycota</taxon>
        <taxon>Agaricomycotina</taxon>
        <taxon>Agaricomycetes</taxon>
        <taxon>Polyporales</taxon>
        <taxon>Cerrenaceae</taxon>
        <taxon>Somion</taxon>
    </lineage>
</organism>
<gene>
    <name evidence="2" type="ORF">GFSPODELE1_LOCUS5308</name>
</gene>
<evidence type="ECO:0000259" key="1">
    <source>
        <dbReference type="Pfam" id="PF11274"/>
    </source>
</evidence>
<proteinExistence type="predicted"/>
<keyword evidence="3" id="KW-1185">Reference proteome</keyword>
<dbReference type="InterPro" id="IPR023393">
    <property type="entry name" value="START-like_dom_sf"/>
</dbReference>
<protein>
    <recommendedName>
        <fullName evidence="1">DUF3074 domain-containing protein</fullName>
    </recommendedName>
</protein>
<dbReference type="PANTHER" id="PTHR40370">
    <property type="entry name" value="EXPRESSED PROTEIN"/>
    <property type="match status" value="1"/>
</dbReference>
<evidence type="ECO:0000313" key="3">
    <source>
        <dbReference type="Proteomes" id="UP001497453"/>
    </source>
</evidence>
<dbReference type="Proteomes" id="UP001497453">
    <property type="component" value="Chromosome 3"/>
</dbReference>
<name>A0ABP1DBG2_9APHY</name>
<dbReference type="SUPFAM" id="SSF55961">
    <property type="entry name" value="Bet v1-like"/>
    <property type="match status" value="1"/>
</dbReference>
<dbReference type="PANTHER" id="PTHR40370:SF1">
    <property type="entry name" value="DUF3074 DOMAIN-CONTAINING PROTEIN"/>
    <property type="match status" value="1"/>
</dbReference>
<dbReference type="Pfam" id="PF11274">
    <property type="entry name" value="DUF3074"/>
    <property type="match status" value="1"/>
</dbReference>
<sequence length="273" mass="31212">MSNRFHLSITPLKLADIPSEHSILRAGRAALTSPIPWRQGKTYYHTVRTYSRPKSPWDGAAWHCRVSEHGSDEATFDEFWSKLGINKAANEKNFTSEIKKVTLIKQLSPSQCICTIYYTFTPPISPRVFTVLQTTYLDETYPRMGFIVSIPIDLSDHPELSRFEEKGVRGRYTSVERIMELGNGKVEWRMATSSTPGGNIPQILIDSTIAGKISEDVPYFLKWLRSIRARRRSMHRIESVHREVHTAFEGTNASATEWQRGETATSTTYLHFQ</sequence>
<feature type="domain" description="DUF3074" evidence="1">
    <location>
        <begin position="62"/>
        <end position="224"/>
    </location>
</feature>
<dbReference type="InterPro" id="IPR024500">
    <property type="entry name" value="DUF3074"/>
</dbReference>
<accession>A0ABP1DBG2</accession>
<dbReference type="Gene3D" id="3.30.530.20">
    <property type="match status" value="1"/>
</dbReference>
<evidence type="ECO:0000313" key="2">
    <source>
        <dbReference type="EMBL" id="CAL1705168.1"/>
    </source>
</evidence>
<dbReference type="EMBL" id="OZ037946">
    <property type="protein sequence ID" value="CAL1705168.1"/>
    <property type="molecule type" value="Genomic_DNA"/>
</dbReference>